<protein>
    <submittedName>
        <fullName evidence="4">Uncharacterized protein</fullName>
    </submittedName>
</protein>
<dbReference type="EMBL" id="JGYK01000001">
    <property type="protein sequence ID" value="KFI39901.1"/>
    <property type="molecule type" value="Genomic_DNA"/>
</dbReference>
<feature type="region of interest" description="Disordered" evidence="2">
    <location>
        <begin position="315"/>
        <end position="345"/>
    </location>
</feature>
<accession>A0A086Z051</accession>
<feature type="region of interest" description="Disordered" evidence="2">
    <location>
        <begin position="1"/>
        <end position="93"/>
    </location>
</feature>
<sequence length="362" mass="38543">MNENENPQEPQEPQAQNGPATAPGQGAQPGPQAQSEASAQSSSMAQGQAPASPEQAASATSGAPGGADVQGQQGQPAPDYKMAAEQPGQGATKTKRTWLIVAVVVVVIAALAAAVLVMKPWAPKPADYRQAANAAADIRSQKNKIADQLGEAYIAAGDPNKEFSQQDVDKLKNSIDKLDQMNKDFAKQKAVKDKDVNAKYQTYLEKSKRYDAFVGDLAASAPAYAKAGKACGQEPELASTSDTTEYLNKVNDFISSCKASLDAVVKAPNKTLSDYAKETSGSLSQLQDVLKQTGDLVNNLNSDNLSQSMSKLTDLEQQARDIEKDTPKSLEVRSNLRDEEKKVSPDASLNDLYQILQNKAGK</sequence>
<proteinExistence type="predicted"/>
<keyword evidence="5" id="KW-1185">Reference proteome</keyword>
<evidence type="ECO:0000313" key="5">
    <source>
        <dbReference type="Proteomes" id="UP000029015"/>
    </source>
</evidence>
<keyword evidence="3" id="KW-1133">Transmembrane helix</keyword>
<dbReference type="AlphaFoldDB" id="A0A086Z051"/>
<dbReference type="eggNOG" id="ENOG5033B2S">
    <property type="taxonomic scope" value="Bacteria"/>
</dbReference>
<dbReference type="Proteomes" id="UP000029015">
    <property type="component" value="Unassembled WGS sequence"/>
</dbReference>
<evidence type="ECO:0000256" key="1">
    <source>
        <dbReference type="SAM" id="Coils"/>
    </source>
</evidence>
<feature type="transmembrane region" description="Helical" evidence="3">
    <location>
        <begin position="98"/>
        <end position="118"/>
    </location>
</feature>
<keyword evidence="3" id="KW-0812">Transmembrane</keyword>
<feature type="compositionally biased region" description="Low complexity" evidence="2">
    <location>
        <begin position="1"/>
        <end position="62"/>
    </location>
</feature>
<dbReference type="RefSeq" id="WP_033503329.1">
    <property type="nucleotide sequence ID" value="NZ_CP011786.1"/>
</dbReference>
<dbReference type="OrthoDB" id="9994639at2"/>
<evidence type="ECO:0000313" key="4">
    <source>
        <dbReference type="EMBL" id="KFI39901.1"/>
    </source>
</evidence>
<feature type="coiled-coil region" evidence="1">
    <location>
        <begin position="161"/>
        <end position="188"/>
    </location>
</feature>
<evidence type="ECO:0000256" key="2">
    <source>
        <dbReference type="SAM" id="MobiDB-lite"/>
    </source>
</evidence>
<dbReference type="PATRIC" id="fig|1437605.7.peg.332"/>
<gene>
    <name evidence="4" type="ORF">BACT_0602</name>
</gene>
<organism evidence="4 5">
    <name type="scientific">Bifidobacterium actinocoloniiforme DSM 22766</name>
    <dbReference type="NCBI Taxonomy" id="1437605"/>
    <lineage>
        <taxon>Bacteria</taxon>
        <taxon>Bacillati</taxon>
        <taxon>Actinomycetota</taxon>
        <taxon>Actinomycetes</taxon>
        <taxon>Bifidobacteriales</taxon>
        <taxon>Bifidobacteriaceae</taxon>
        <taxon>Bifidobacterium</taxon>
    </lineage>
</organism>
<evidence type="ECO:0000256" key="3">
    <source>
        <dbReference type="SAM" id="Phobius"/>
    </source>
</evidence>
<reference evidence="4 5" key="1">
    <citation type="submission" date="2014-03" db="EMBL/GenBank/DDBJ databases">
        <title>Genomics of Bifidobacteria.</title>
        <authorList>
            <person name="Ventura M."/>
            <person name="Milani C."/>
            <person name="Lugli G.A."/>
        </authorList>
    </citation>
    <scope>NUCLEOTIDE SEQUENCE [LARGE SCALE GENOMIC DNA]</scope>
    <source>
        <strain evidence="4 5">DSM 22766</strain>
    </source>
</reference>
<dbReference type="KEGG" id="bact:AB656_01620"/>
<comment type="caution">
    <text evidence="4">The sequence shown here is derived from an EMBL/GenBank/DDBJ whole genome shotgun (WGS) entry which is preliminary data.</text>
</comment>
<name>A0A086Z051_9BIFI</name>
<keyword evidence="1" id="KW-0175">Coiled coil</keyword>
<keyword evidence="3" id="KW-0472">Membrane</keyword>
<feature type="compositionally biased region" description="Basic and acidic residues" evidence="2">
    <location>
        <begin position="315"/>
        <end position="344"/>
    </location>
</feature>